<dbReference type="Proteomes" id="UP001139054">
    <property type="component" value="Unassembled WGS sequence"/>
</dbReference>
<evidence type="ECO:0000313" key="2">
    <source>
        <dbReference type="Proteomes" id="UP001139054"/>
    </source>
</evidence>
<protein>
    <submittedName>
        <fullName evidence="1">Uncharacterized protein</fullName>
    </submittedName>
</protein>
<proteinExistence type="predicted"/>
<evidence type="ECO:0000313" key="1">
    <source>
        <dbReference type="EMBL" id="MCG2631066.1"/>
    </source>
</evidence>
<name>A0A9X1UBF0_9BRAD</name>
<dbReference type="RefSeq" id="WP_237891582.1">
    <property type="nucleotide sequence ID" value="NZ_JAKLTY010000025.1"/>
</dbReference>
<accession>A0A9X1UBF0</accession>
<organism evidence="1 2">
    <name type="scientific">Bradyrhizobium zhengyangense</name>
    <dbReference type="NCBI Taxonomy" id="2911009"/>
    <lineage>
        <taxon>Bacteria</taxon>
        <taxon>Pseudomonadati</taxon>
        <taxon>Pseudomonadota</taxon>
        <taxon>Alphaproteobacteria</taxon>
        <taxon>Hyphomicrobiales</taxon>
        <taxon>Nitrobacteraceae</taxon>
        <taxon>Bradyrhizobium</taxon>
    </lineage>
</organism>
<reference evidence="1" key="1">
    <citation type="submission" date="2022-01" db="EMBL/GenBank/DDBJ databases">
        <title>Genome sequnece data of strain Bradyrhizobium sp. nov.</title>
        <authorList>
            <person name="Zhang J."/>
        </authorList>
    </citation>
    <scope>NUCLEOTIDE SEQUENCE</scope>
    <source>
        <strain evidence="1">WYCCWR 13023</strain>
    </source>
</reference>
<comment type="caution">
    <text evidence="1">The sequence shown here is derived from an EMBL/GenBank/DDBJ whole genome shotgun (WGS) entry which is preliminary data.</text>
</comment>
<sequence>MTTDEAKDRSGARSAQVLDFQSRRIDTMIRTEAALSGIPPGLFIELIRLAQRAEKIWRDEIPAVRREELGLLDIRDRSCVQVRSGSDNISLLDLDRDFVASRLASLAAKQDLQGRGAIELDAEATQTWDDIEATISCVKDWAMFVETVRAYERSLATET</sequence>
<gene>
    <name evidence="1" type="ORF">L6654_30995</name>
</gene>
<dbReference type="EMBL" id="JAKLTY010000025">
    <property type="protein sequence ID" value="MCG2631066.1"/>
    <property type="molecule type" value="Genomic_DNA"/>
</dbReference>
<dbReference type="AlphaFoldDB" id="A0A9X1UBF0"/>